<keyword evidence="4" id="KW-1185">Reference proteome</keyword>
<organism evidence="3 4">
    <name type="scientific">Mycena albidolilacea</name>
    <dbReference type="NCBI Taxonomy" id="1033008"/>
    <lineage>
        <taxon>Eukaryota</taxon>
        <taxon>Fungi</taxon>
        <taxon>Dikarya</taxon>
        <taxon>Basidiomycota</taxon>
        <taxon>Agaricomycotina</taxon>
        <taxon>Agaricomycetes</taxon>
        <taxon>Agaricomycetidae</taxon>
        <taxon>Agaricales</taxon>
        <taxon>Marasmiineae</taxon>
        <taxon>Mycenaceae</taxon>
        <taxon>Mycena</taxon>
    </lineage>
</organism>
<feature type="compositionally biased region" description="Basic and acidic residues" evidence="1">
    <location>
        <begin position="83"/>
        <end position="96"/>
    </location>
</feature>
<dbReference type="AlphaFoldDB" id="A0AAD6ZRP5"/>
<feature type="region of interest" description="Disordered" evidence="1">
    <location>
        <begin position="81"/>
        <end position="107"/>
    </location>
</feature>
<evidence type="ECO:0000256" key="2">
    <source>
        <dbReference type="SAM" id="Phobius"/>
    </source>
</evidence>
<evidence type="ECO:0000313" key="4">
    <source>
        <dbReference type="Proteomes" id="UP001218218"/>
    </source>
</evidence>
<sequence>MLTSLVAIVELICFLTFLNNWAWIAMLTIETRIFANSFLASLNGRITLRAMGDAPLTFVIPMMESTSNASVQMASVRQNTFDIEGHPRPGDKEATPRRFSYSAFKLN</sequence>
<accession>A0AAD6ZRP5</accession>
<evidence type="ECO:0000313" key="3">
    <source>
        <dbReference type="EMBL" id="KAJ7336269.1"/>
    </source>
</evidence>
<protein>
    <submittedName>
        <fullName evidence="3">Uncharacterized protein</fullName>
    </submittedName>
</protein>
<keyword evidence="2" id="KW-0812">Transmembrane</keyword>
<gene>
    <name evidence="3" type="ORF">DFH08DRAFT_285334</name>
</gene>
<evidence type="ECO:0000256" key="1">
    <source>
        <dbReference type="SAM" id="MobiDB-lite"/>
    </source>
</evidence>
<dbReference type="EMBL" id="JARIHO010000031">
    <property type="protein sequence ID" value="KAJ7336269.1"/>
    <property type="molecule type" value="Genomic_DNA"/>
</dbReference>
<proteinExistence type="predicted"/>
<feature type="transmembrane region" description="Helical" evidence="2">
    <location>
        <begin position="6"/>
        <end position="29"/>
    </location>
</feature>
<dbReference type="Proteomes" id="UP001218218">
    <property type="component" value="Unassembled WGS sequence"/>
</dbReference>
<name>A0AAD6ZRP5_9AGAR</name>
<reference evidence="3" key="1">
    <citation type="submission" date="2023-03" db="EMBL/GenBank/DDBJ databases">
        <title>Massive genome expansion in bonnet fungi (Mycena s.s.) driven by repeated elements and novel gene families across ecological guilds.</title>
        <authorList>
            <consortium name="Lawrence Berkeley National Laboratory"/>
            <person name="Harder C.B."/>
            <person name="Miyauchi S."/>
            <person name="Viragh M."/>
            <person name="Kuo A."/>
            <person name="Thoen E."/>
            <person name="Andreopoulos B."/>
            <person name="Lu D."/>
            <person name="Skrede I."/>
            <person name="Drula E."/>
            <person name="Henrissat B."/>
            <person name="Morin E."/>
            <person name="Kohler A."/>
            <person name="Barry K."/>
            <person name="LaButti K."/>
            <person name="Morin E."/>
            <person name="Salamov A."/>
            <person name="Lipzen A."/>
            <person name="Mereny Z."/>
            <person name="Hegedus B."/>
            <person name="Baldrian P."/>
            <person name="Stursova M."/>
            <person name="Weitz H."/>
            <person name="Taylor A."/>
            <person name="Grigoriev I.V."/>
            <person name="Nagy L.G."/>
            <person name="Martin F."/>
            <person name="Kauserud H."/>
        </authorList>
    </citation>
    <scope>NUCLEOTIDE SEQUENCE</scope>
    <source>
        <strain evidence="3">CBHHK002</strain>
    </source>
</reference>
<comment type="caution">
    <text evidence="3">The sequence shown here is derived from an EMBL/GenBank/DDBJ whole genome shotgun (WGS) entry which is preliminary data.</text>
</comment>
<keyword evidence="2" id="KW-0472">Membrane</keyword>
<keyword evidence="2" id="KW-1133">Transmembrane helix</keyword>